<dbReference type="EMBL" id="CP038436">
    <property type="protein sequence ID" value="QBX54305.1"/>
    <property type="molecule type" value="Genomic_DNA"/>
</dbReference>
<evidence type="ECO:0000313" key="3">
    <source>
        <dbReference type="Proteomes" id="UP000294853"/>
    </source>
</evidence>
<evidence type="ECO:0000313" key="2">
    <source>
        <dbReference type="EMBL" id="QBX54305.1"/>
    </source>
</evidence>
<proteinExistence type="predicted"/>
<dbReference type="Proteomes" id="UP000294853">
    <property type="component" value="Chromosome"/>
</dbReference>
<dbReference type="OrthoDB" id="9791837at2"/>
<evidence type="ECO:0000256" key="1">
    <source>
        <dbReference type="SAM" id="Coils"/>
    </source>
</evidence>
<keyword evidence="3" id="KW-1185">Reference proteome</keyword>
<dbReference type="AlphaFoldDB" id="A0A4P7IB94"/>
<keyword evidence="1" id="KW-0175">Coiled coil</keyword>
<reference evidence="2 3" key="1">
    <citation type="submission" date="2019-03" db="EMBL/GenBank/DDBJ databases">
        <title>Three New Species of Nocardioides, Nocardioides euryhalodurans sp. nov., Nocardioides seonyuensis sp. nov. and Nocardioides eburneoflavus sp. nov. Iolated from Soil.</title>
        <authorList>
            <person name="Roh S.G."/>
            <person name="Lee C."/>
            <person name="Kim M.-K."/>
            <person name="Kim S.B."/>
        </authorList>
    </citation>
    <scope>NUCLEOTIDE SEQUENCE [LARGE SCALE GENOMIC DNA]</scope>
    <source>
        <strain evidence="2 3">MMS17-SY207-3</strain>
    </source>
</reference>
<organism evidence="2 3">
    <name type="scientific">Nocardioides seonyuensis</name>
    <dbReference type="NCBI Taxonomy" id="2518371"/>
    <lineage>
        <taxon>Bacteria</taxon>
        <taxon>Bacillati</taxon>
        <taxon>Actinomycetota</taxon>
        <taxon>Actinomycetes</taxon>
        <taxon>Propionibacteriales</taxon>
        <taxon>Nocardioidaceae</taxon>
        <taxon>Nocardioides</taxon>
    </lineage>
</organism>
<dbReference type="KEGG" id="nsn:EXE58_01670"/>
<name>A0A4P7IB94_9ACTN</name>
<feature type="coiled-coil region" evidence="1">
    <location>
        <begin position="33"/>
        <end position="95"/>
    </location>
</feature>
<accession>A0A4P7IB94</accession>
<gene>
    <name evidence="2" type="ORF">EXE58_01670</name>
</gene>
<dbReference type="RefSeq" id="WP_135266278.1">
    <property type="nucleotide sequence ID" value="NZ_CP038436.1"/>
</dbReference>
<sequence>MGEDGRAAGDQVERWEAEVMEARHQVLTQRDHIIGTEAQVARLTSDNKRLLREANRARKMLSNVRRKLQEERAITRELRQRLARVTAELEAAQRQPALGRRVARKVLGGGR</sequence>
<protein>
    <submittedName>
        <fullName evidence="2">Uncharacterized protein</fullName>
    </submittedName>
</protein>